<dbReference type="InterPro" id="IPR037523">
    <property type="entry name" value="VOC_core"/>
</dbReference>
<dbReference type="Gene3D" id="3.10.180.10">
    <property type="entry name" value="2,3-Dihydroxybiphenyl 1,2-Dioxygenase, domain 1"/>
    <property type="match status" value="1"/>
</dbReference>
<protein>
    <submittedName>
        <fullName evidence="2">VOC family protein</fullName>
    </submittedName>
</protein>
<dbReference type="InterPro" id="IPR025870">
    <property type="entry name" value="Glyoxalase-like_dom"/>
</dbReference>
<dbReference type="Pfam" id="PF13468">
    <property type="entry name" value="Glyoxalase_3"/>
    <property type="match status" value="1"/>
</dbReference>
<dbReference type="KEGG" id="nyu:D7D52_30090"/>
<keyword evidence="3" id="KW-1185">Reference proteome</keyword>
<evidence type="ECO:0000313" key="2">
    <source>
        <dbReference type="EMBL" id="AYF77366.1"/>
    </source>
</evidence>
<organism evidence="2 3">
    <name type="scientific">Nocardia yunnanensis</name>
    <dbReference type="NCBI Taxonomy" id="2382165"/>
    <lineage>
        <taxon>Bacteria</taxon>
        <taxon>Bacillati</taxon>
        <taxon>Actinomycetota</taxon>
        <taxon>Actinomycetes</taxon>
        <taxon>Mycobacteriales</taxon>
        <taxon>Nocardiaceae</taxon>
        <taxon>Nocardia</taxon>
    </lineage>
</organism>
<name>A0A386ZIP9_9NOCA</name>
<evidence type="ECO:0000313" key="3">
    <source>
        <dbReference type="Proteomes" id="UP000267164"/>
    </source>
</evidence>
<sequence>MALASDGVSELDHVVLATPDLAGTVETVGRLLGVKPVAGGAHTGRGTRNYLLGLGNGAYLEIIGPDPEQPEPELPRPFGIDELSEARLAGWLVRVENIDAAVARARSAGYDPGDASDLSRTTPDGRILRWRLTFPAPSTGTQVVPALIDWGDTDHPANELPEVPLRELEIVHPHPEPVTAQLRALGVDFAVRAGNRPALIARIGADEPVVLL</sequence>
<dbReference type="PANTHER" id="PTHR40265">
    <property type="entry name" value="BLL2707 PROTEIN"/>
    <property type="match status" value="1"/>
</dbReference>
<dbReference type="SUPFAM" id="SSF54593">
    <property type="entry name" value="Glyoxalase/Bleomycin resistance protein/Dihydroxybiphenyl dioxygenase"/>
    <property type="match status" value="1"/>
</dbReference>
<dbReference type="EMBL" id="CP032568">
    <property type="protein sequence ID" value="AYF77366.1"/>
    <property type="molecule type" value="Genomic_DNA"/>
</dbReference>
<dbReference type="AlphaFoldDB" id="A0A386ZIP9"/>
<dbReference type="Proteomes" id="UP000267164">
    <property type="component" value="Chromosome"/>
</dbReference>
<reference evidence="2 3" key="1">
    <citation type="submission" date="2018-09" db="EMBL/GenBank/DDBJ databases">
        <title>Nocardia yunnanensis sp. nov., an actinomycete isolated from a soil sample.</title>
        <authorList>
            <person name="Zhang J."/>
        </authorList>
    </citation>
    <scope>NUCLEOTIDE SEQUENCE [LARGE SCALE GENOMIC DNA]</scope>
    <source>
        <strain evidence="2 3">CFHS0054</strain>
    </source>
</reference>
<dbReference type="PROSITE" id="PS51819">
    <property type="entry name" value="VOC"/>
    <property type="match status" value="1"/>
</dbReference>
<evidence type="ECO:0000259" key="1">
    <source>
        <dbReference type="PROSITE" id="PS51819"/>
    </source>
</evidence>
<dbReference type="InterPro" id="IPR029068">
    <property type="entry name" value="Glyas_Bleomycin-R_OHBP_Dase"/>
</dbReference>
<dbReference type="OrthoDB" id="3227561at2"/>
<dbReference type="PANTHER" id="PTHR40265:SF1">
    <property type="entry name" value="GLYOXALASE-LIKE DOMAIN-CONTAINING PROTEIN"/>
    <property type="match status" value="1"/>
</dbReference>
<proteinExistence type="predicted"/>
<feature type="domain" description="VOC" evidence="1">
    <location>
        <begin position="10"/>
        <end position="146"/>
    </location>
</feature>
<accession>A0A386ZIP9</accession>
<gene>
    <name evidence="2" type="ORF">D7D52_30090</name>
</gene>